<proteinExistence type="predicted"/>
<keyword evidence="1" id="KW-0378">Hydrolase</keyword>
<comment type="caution">
    <text evidence="1">Lacks conserved residue(s) required for the propagation of feature annotation.</text>
</comment>
<dbReference type="GO" id="GO:0008270">
    <property type="term" value="F:zinc ion binding"/>
    <property type="evidence" value="ECO:0007669"/>
    <property type="project" value="UniProtKB-UniRule"/>
</dbReference>
<feature type="domain" description="Peptidase M12A" evidence="3">
    <location>
        <begin position="80"/>
        <end position="272"/>
    </location>
</feature>
<dbReference type="Pfam" id="PF26607">
    <property type="entry name" value="DUF8189"/>
    <property type="match status" value="1"/>
</dbReference>
<dbReference type="PANTHER" id="PTHR10127:SF850">
    <property type="entry name" value="METALLOENDOPEPTIDASE"/>
    <property type="match status" value="1"/>
</dbReference>
<dbReference type="InterPro" id="IPR007132">
    <property type="entry name" value="DUF346"/>
</dbReference>
<dbReference type="Gene3D" id="3.40.390.10">
    <property type="entry name" value="Collagenase (Catalytic Domain)"/>
    <property type="match status" value="1"/>
</dbReference>
<dbReference type="Pfam" id="PF01400">
    <property type="entry name" value="Astacin"/>
    <property type="match status" value="1"/>
</dbReference>
<dbReference type="PRINTS" id="PR00480">
    <property type="entry name" value="ASTACIN"/>
</dbReference>
<keyword evidence="1 4" id="KW-0482">Metalloprotease</keyword>
<evidence type="ECO:0000313" key="4">
    <source>
        <dbReference type="EMBL" id="QEU90317.1"/>
    </source>
</evidence>
<dbReference type="AlphaFoldDB" id="A0A5J6G5W4"/>
<dbReference type="KEGG" id="ska:CP970_04810"/>
<keyword evidence="5" id="KW-1185">Reference proteome</keyword>
<dbReference type="Gene3D" id="2.120.10.70">
    <property type="entry name" value="Fucose-specific lectin"/>
    <property type="match status" value="2"/>
</dbReference>
<keyword evidence="1" id="KW-0479">Metal-binding</keyword>
<dbReference type="Pfam" id="PF03984">
    <property type="entry name" value="DUF346"/>
    <property type="match status" value="1"/>
</dbReference>
<feature type="binding site" evidence="1">
    <location>
        <position position="182"/>
    </location>
    <ligand>
        <name>Zn(2+)</name>
        <dbReference type="ChEBI" id="CHEBI:29105"/>
        <note>catalytic</note>
    </ligand>
</feature>
<dbReference type="Proteomes" id="UP000325529">
    <property type="component" value="Chromosome"/>
</dbReference>
<dbReference type="PROSITE" id="PS51864">
    <property type="entry name" value="ASTACIN"/>
    <property type="match status" value="1"/>
</dbReference>
<evidence type="ECO:0000256" key="2">
    <source>
        <dbReference type="SAM" id="MobiDB-lite"/>
    </source>
</evidence>
<feature type="binding site" evidence="1">
    <location>
        <position position="176"/>
    </location>
    <ligand>
        <name>Zn(2+)</name>
        <dbReference type="ChEBI" id="CHEBI:29105"/>
        <note>catalytic</note>
    </ligand>
</feature>
<dbReference type="SUPFAM" id="SSF55486">
    <property type="entry name" value="Metalloproteases ('zincins'), catalytic domain"/>
    <property type="match status" value="1"/>
</dbReference>
<name>A0A5J6G5W4_STRKN</name>
<reference evidence="4 5" key="1">
    <citation type="submission" date="2017-09" db="EMBL/GenBank/DDBJ databases">
        <authorList>
            <person name="Lee N."/>
            <person name="Cho B.-K."/>
        </authorList>
    </citation>
    <scope>NUCLEOTIDE SEQUENCE [LARGE SCALE GENOMIC DNA]</scope>
    <source>
        <strain evidence="4 5">ATCC 12853</strain>
    </source>
</reference>
<dbReference type="GO" id="GO:0004222">
    <property type="term" value="F:metalloendopeptidase activity"/>
    <property type="evidence" value="ECO:0007669"/>
    <property type="project" value="UniProtKB-UniRule"/>
</dbReference>
<dbReference type="OrthoDB" id="5289073at2"/>
<dbReference type="InterPro" id="IPR024079">
    <property type="entry name" value="MetalloPept_cat_dom_sf"/>
</dbReference>
<dbReference type="NCBIfam" id="NF045530">
    <property type="entry name" value="LegP"/>
    <property type="match status" value="1"/>
</dbReference>
<dbReference type="CDD" id="cd22954">
    <property type="entry name" value="PLL_lectin"/>
    <property type="match status" value="1"/>
</dbReference>
<sequence length="620" mass="67725">MPASESRVSGEGHGEFRSSRDVKTGLIDGTSFQIKPVQYVDIDGLAVFEGDIVLGTVAQIERRTSELRADSEGKVPESAVVITGQQFRWPNALVPFEIDGNLPNQQRVTDAIAHWQSRTRMRFVQRTPANQAQFPDFVRFVPGGGCSSFVGRQGGSQSVTLGTGCTTGNCIHEIGHAVGLWHEQSREDRDQFVTIVWANITQGFEHNFDQHITDGDDVGPYDYGSIMHYPRDAFSSNGQDTIIPTVQGVTIGQRTGLSTDDIAAVHAMYGPSSASGPVVSWESDRLDVFTTGTDSALYHKWWDGEAWGPNVKGWESLGGICTSPPTSVAWAHDRLDVFAIGTDSALYHKWWDGSAWGPGVKDWESLGGICTSPPEAVSWGPDRLDLFVTGTDAATYHKWWDGNAWGPSVKGWESLGGTCLTKPKVVSWGANRLDVFVIGTDSALYHKWWDGNAWGPGIKGWESLGGTCLSEPVAVSWGQNRLDLFVIGTDSALYHKWWDGNAWGPSVKGWESLGGICEGTPTAVAWGNDRLDLFVIGTDSALYHKWWDGSAWGPSIKGWESLGGICTSSPAAVSWEPNRLDLFVRGTDSALFHKWWDGKAWGPSVKGWESLGGILTHFTD</sequence>
<dbReference type="PANTHER" id="PTHR10127">
    <property type="entry name" value="DISCOIDIN, CUB, EGF, LAMININ , AND ZINC METALLOPROTEASE DOMAIN CONTAINING"/>
    <property type="match status" value="1"/>
</dbReference>
<dbReference type="SUPFAM" id="SSF89372">
    <property type="entry name" value="Fucose-specific lectin"/>
    <property type="match status" value="2"/>
</dbReference>
<dbReference type="InterPro" id="IPR034035">
    <property type="entry name" value="Astacin-like_dom"/>
</dbReference>
<dbReference type="EMBL" id="CP023699">
    <property type="protein sequence ID" value="QEU90317.1"/>
    <property type="molecule type" value="Genomic_DNA"/>
</dbReference>
<feature type="compositionally biased region" description="Basic and acidic residues" evidence="2">
    <location>
        <begin position="8"/>
        <end position="20"/>
    </location>
</feature>
<dbReference type="InterPro" id="IPR058502">
    <property type="entry name" value="PLL-like_beta-prop"/>
</dbReference>
<keyword evidence="1" id="KW-0862">Zinc</keyword>
<feature type="binding site" evidence="1">
    <location>
        <position position="172"/>
    </location>
    <ligand>
        <name>Zn(2+)</name>
        <dbReference type="ChEBI" id="CHEBI:29105"/>
        <note>catalytic</note>
    </ligand>
</feature>
<evidence type="ECO:0000259" key="3">
    <source>
        <dbReference type="PROSITE" id="PS51864"/>
    </source>
</evidence>
<feature type="active site" evidence="1">
    <location>
        <position position="173"/>
    </location>
</feature>
<evidence type="ECO:0000313" key="5">
    <source>
        <dbReference type="Proteomes" id="UP000325529"/>
    </source>
</evidence>
<feature type="region of interest" description="Disordered" evidence="2">
    <location>
        <begin position="1"/>
        <end position="20"/>
    </location>
</feature>
<organism evidence="4 5">
    <name type="scientific">Streptomyces kanamyceticus</name>
    <dbReference type="NCBI Taxonomy" id="1967"/>
    <lineage>
        <taxon>Bacteria</taxon>
        <taxon>Bacillati</taxon>
        <taxon>Actinomycetota</taxon>
        <taxon>Actinomycetes</taxon>
        <taxon>Kitasatosporales</taxon>
        <taxon>Streptomycetaceae</taxon>
        <taxon>Streptomyces</taxon>
    </lineage>
</organism>
<dbReference type="GO" id="GO:0006508">
    <property type="term" value="P:proteolysis"/>
    <property type="evidence" value="ECO:0007669"/>
    <property type="project" value="UniProtKB-KW"/>
</dbReference>
<dbReference type="SMART" id="SM00235">
    <property type="entry name" value="ZnMc"/>
    <property type="match status" value="1"/>
</dbReference>
<gene>
    <name evidence="4" type="ORF">CP970_04810</name>
</gene>
<comment type="cofactor">
    <cofactor evidence="1">
        <name>Zn(2+)</name>
        <dbReference type="ChEBI" id="CHEBI:29105"/>
    </cofactor>
    <text evidence="1">Binds 1 zinc ion per subunit.</text>
</comment>
<accession>A0A5J6G5W4</accession>
<dbReference type="CDD" id="cd04280">
    <property type="entry name" value="ZnMc_astacin_like"/>
    <property type="match status" value="1"/>
</dbReference>
<keyword evidence="1 4" id="KW-0645">Protease</keyword>
<evidence type="ECO:0000256" key="1">
    <source>
        <dbReference type="PROSITE-ProRule" id="PRU01211"/>
    </source>
</evidence>
<dbReference type="InterPro" id="IPR001506">
    <property type="entry name" value="Peptidase_M12A"/>
</dbReference>
<dbReference type="InterPro" id="IPR006026">
    <property type="entry name" value="Peptidase_Metallo"/>
</dbReference>
<protein>
    <submittedName>
        <fullName evidence="4">Zinc metalloprotease</fullName>
    </submittedName>
</protein>